<sequence>MSFLASSNATSCNANRSSDTSAATAARVLTDLGLCGDFNTTSSSSEVEIPCLRNCLASAFSVRAGLLRLPLLDQGVSFRECLLLLRDLEDFDDHTGVTKMASGAGVDGPGCGTAAGSGVMFSTVGLTIGEGT</sequence>
<name>A0ABR0A8D6_9CRUS</name>
<protein>
    <submittedName>
        <fullName evidence="1">Uncharacterized protein</fullName>
    </submittedName>
</protein>
<comment type="caution">
    <text evidence="1">The sequence shown here is derived from an EMBL/GenBank/DDBJ whole genome shotgun (WGS) entry which is preliminary data.</text>
</comment>
<reference evidence="1 2" key="1">
    <citation type="journal article" date="2023" name="Nucleic Acids Res.">
        <title>The hologenome of Daphnia magna reveals possible DNA methylation and microbiome-mediated evolution of the host genome.</title>
        <authorList>
            <person name="Chaturvedi A."/>
            <person name="Li X."/>
            <person name="Dhandapani V."/>
            <person name="Marshall H."/>
            <person name="Kissane S."/>
            <person name="Cuenca-Cambronero M."/>
            <person name="Asole G."/>
            <person name="Calvet F."/>
            <person name="Ruiz-Romero M."/>
            <person name="Marangio P."/>
            <person name="Guigo R."/>
            <person name="Rago D."/>
            <person name="Mirbahai L."/>
            <person name="Eastwood N."/>
            <person name="Colbourne J.K."/>
            <person name="Zhou J."/>
            <person name="Mallon E."/>
            <person name="Orsini L."/>
        </authorList>
    </citation>
    <scope>NUCLEOTIDE SEQUENCE [LARGE SCALE GENOMIC DNA]</scope>
    <source>
        <strain evidence="1">LRV0_1</strain>
    </source>
</reference>
<evidence type="ECO:0000313" key="2">
    <source>
        <dbReference type="Proteomes" id="UP001234178"/>
    </source>
</evidence>
<proteinExistence type="predicted"/>
<accession>A0ABR0A8D6</accession>
<organism evidence="1 2">
    <name type="scientific">Daphnia magna</name>
    <dbReference type="NCBI Taxonomy" id="35525"/>
    <lineage>
        <taxon>Eukaryota</taxon>
        <taxon>Metazoa</taxon>
        <taxon>Ecdysozoa</taxon>
        <taxon>Arthropoda</taxon>
        <taxon>Crustacea</taxon>
        <taxon>Branchiopoda</taxon>
        <taxon>Diplostraca</taxon>
        <taxon>Cladocera</taxon>
        <taxon>Anomopoda</taxon>
        <taxon>Daphniidae</taxon>
        <taxon>Daphnia</taxon>
    </lineage>
</organism>
<evidence type="ECO:0000313" key="1">
    <source>
        <dbReference type="EMBL" id="KAK4021391.1"/>
    </source>
</evidence>
<keyword evidence="2" id="KW-1185">Reference proteome</keyword>
<gene>
    <name evidence="1" type="ORF">OUZ56_003307</name>
</gene>
<dbReference type="EMBL" id="JAOYFB010000036">
    <property type="protein sequence ID" value="KAK4021391.1"/>
    <property type="molecule type" value="Genomic_DNA"/>
</dbReference>
<dbReference type="Proteomes" id="UP001234178">
    <property type="component" value="Unassembled WGS sequence"/>
</dbReference>